<dbReference type="Gene3D" id="3.30.160.60">
    <property type="entry name" value="Classic Zinc Finger"/>
    <property type="match status" value="6"/>
</dbReference>
<sequence>MQAKNDNASEIEIEYPEDHKLTEDVAETRYYCKLCPYVARRKRDLSKHVAIHQRSLTTRTYDCSFCSYKTRHKGNFSKHVLTHQDISEITTHNCSFCSYKAKQKGSLTTHMLIHKDDSEITTYDCNFCSYKAKRKDSLTKHMLIHKDVSEVTTYDCCFCSYKAKRNGQLVRHMLIHKDASEITTYQCALCPYKAKQKSHLTGHMLIHTDTSEITTYDCSFCSYKAKFKSNLTTHMLIHKDASEITTYQCTLCPYKTKWKKDLPKHMQNHKNASEVTTYDCRFCSYKAKQKGNLTTHMLIHEEISEGLYCFIIDHEGSSMTSWSELRLGGGVMRLLVYSSPESLCTTDLGGEDTLYRNRITLMYEDTSGSTMQLRNVSGMNIPQGEATRREDSTGSPVRPSVRSVRPSTLNNGGAGVRTLDISLPCVLLPPPPRTGAGAGDRQRLQPATSALTIHSMPMQLQIYDGCPDDYRIARSGYIIYAPGGGAQRRPAHFLTGATAISRLHRKIPFRASDIVPFAQKCFPNFVQNPAANFYLLCQMHIENSTVSYEFFTSLYPARVRTFDCSFCSYKAKYKRYLTTHMLTHKDASEVVIYQCALCSYKTKRKGNLRSHILIHKNASEVTTYDCSFCSYKAKHKYHLTRHVVTHQDTSEDVKSAQNQEQNVIEYHESEGCLAIKSEELAIKEEEDECGGAASSAIVTSKTRALNIKLPNADGVEKREELDITVKRRKVDLAGLTNFLMLLLCLFTVLLLSLFLSPLCLFTVPLSSSFVLLLSHFLSPFCFFTIPPVVLVAKILISHSHPLSPLPRLVTKKIRTKKTEVVRVTVIYLSASRRRCKQCCARHHVIYESHMMSSGSHVKYFKDGLV</sequence>
<feature type="transmembrane region" description="Helical" evidence="7">
    <location>
        <begin position="776"/>
        <end position="796"/>
    </location>
</feature>
<name>A0AAV8XF63_9CUCU</name>
<feature type="region of interest" description="Disordered" evidence="6">
    <location>
        <begin position="382"/>
        <end position="409"/>
    </location>
</feature>
<dbReference type="GO" id="GO:0008270">
    <property type="term" value="F:zinc ion binding"/>
    <property type="evidence" value="ECO:0007669"/>
    <property type="project" value="UniProtKB-KW"/>
</dbReference>
<comment type="caution">
    <text evidence="9">The sequence shown here is derived from an EMBL/GenBank/DDBJ whole genome shotgun (WGS) entry which is preliminary data.</text>
</comment>
<evidence type="ECO:0000256" key="1">
    <source>
        <dbReference type="ARBA" id="ARBA00022723"/>
    </source>
</evidence>
<keyword evidence="3 5" id="KW-0863">Zinc-finger</keyword>
<keyword evidence="7" id="KW-0472">Membrane</keyword>
<feature type="domain" description="C2H2-type" evidence="8">
    <location>
        <begin position="123"/>
        <end position="150"/>
    </location>
</feature>
<dbReference type="Proteomes" id="UP001162162">
    <property type="component" value="Unassembled WGS sequence"/>
</dbReference>
<dbReference type="SUPFAM" id="SSF57667">
    <property type="entry name" value="beta-beta-alpha zinc fingers"/>
    <property type="match status" value="5"/>
</dbReference>
<proteinExistence type="predicted"/>
<dbReference type="PANTHER" id="PTHR24379:SF121">
    <property type="entry name" value="C2H2-TYPE DOMAIN-CONTAINING PROTEIN"/>
    <property type="match status" value="1"/>
</dbReference>
<keyword evidence="1" id="KW-0479">Metal-binding</keyword>
<feature type="transmembrane region" description="Helical" evidence="7">
    <location>
        <begin position="735"/>
        <end position="756"/>
    </location>
</feature>
<keyword evidence="7" id="KW-0812">Transmembrane</keyword>
<dbReference type="PROSITE" id="PS50157">
    <property type="entry name" value="ZINC_FINGER_C2H2_2"/>
    <property type="match status" value="5"/>
</dbReference>
<feature type="domain" description="C2H2-type" evidence="8">
    <location>
        <begin position="216"/>
        <end position="243"/>
    </location>
</feature>
<keyword evidence="10" id="KW-1185">Reference proteome</keyword>
<feature type="compositionally biased region" description="Low complexity" evidence="6">
    <location>
        <begin position="395"/>
        <end position="407"/>
    </location>
</feature>
<dbReference type="Pfam" id="PF13909">
    <property type="entry name" value="zf-H2C2_5"/>
    <property type="match status" value="1"/>
</dbReference>
<dbReference type="InterPro" id="IPR013087">
    <property type="entry name" value="Znf_C2H2_type"/>
</dbReference>
<reference evidence="9" key="1">
    <citation type="journal article" date="2023" name="Insect Mol. Biol.">
        <title>Genome sequencing provides insights into the evolution of gene families encoding plant cell wall-degrading enzymes in longhorned beetles.</title>
        <authorList>
            <person name="Shin N.R."/>
            <person name="Okamura Y."/>
            <person name="Kirsch R."/>
            <person name="Pauchet Y."/>
        </authorList>
    </citation>
    <scope>NUCLEOTIDE SEQUENCE</scope>
    <source>
        <strain evidence="9">AMC_N1</strain>
    </source>
</reference>
<evidence type="ECO:0000313" key="10">
    <source>
        <dbReference type="Proteomes" id="UP001162162"/>
    </source>
</evidence>
<feature type="domain" description="C2H2-type" evidence="8">
    <location>
        <begin position="593"/>
        <end position="620"/>
    </location>
</feature>
<evidence type="ECO:0000256" key="3">
    <source>
        <dbReference type="ARBA" id="ARBA00022771"/>
    </source>
</evidence>
<keyword evidence="2" id="KW-0677">Repeat</keyword>
<organism evidence="9 10">
    <name type="scientific">Aromia moschata</name>
    <dbReference type="NCBI Taxonomy" id="1265417"/>
    <lineage>
        <taxon>Eukaryota</taxon>
        <taxon>Metazoa</taxon>
        <taxon>Ecdysozoa</taxon>
        <taxon>Arthropoda</taxon>
        <taxon>Hexapoda</taxon>
        <taxon>Insecta</taxon>
        <taxon>Pterygota</taxon>
        <taxon>Neoptera</taxon>
        <taxon>Endopterygota</taxon>
        <taxon>Coleoptera</taxon>
        <taxon>Polyphaga</taxon>
        <taxon>Cucujiformia</taxon>
        <taxon>Chrysomeloidea</taxon>
        <taxon>Cerambycidae</taxon>
        <taxon>Cerambycinae</taxon>
        <taxon>Callichromatini</taxon>
        <taxon>Aromia</taxon>
    </lineage>
</organism>
<dbReference type="PANTHER" id="PTHR24379">
    <property type="entry name" value="KRAB AND ZINC FINGER DOMAIN-CONTAINING"/>
    <property type="match status" value="1"/>
</dbReference>
<keyword evidence="4" id="KW-0862">Zinc</keyword>
<evidence type="ECO:0000256" key="7">
    <source>
        <dbReference type="SAM" id="Phobius"/>
    </source>
</evidence>
<feature type="domain" description="C2H2-type" evidence="8">
    <location>
        <begin position="185"/>
        <end position="212"/>
    </location>
</feature>
<gene>
    <name evidence="9" type="ORF">NQ318_005956</name>
</gene>
<evidence type="ECO:0000256" key="4">
    <source>
        <dbReference type="ARBA" id="ARBA00022833"/>
    </source>
</evidence>
<dbReference type="InterPro" id="IPR036236">
    <property type="entry name" value="Znf_C2H2_sf"/>
</dbReference>
<protein>
    <recommendedName>
        <fullName evidence="8">C2H2-type domain-containing protein</fullName>
    </recommendedName>
</protein>
<dbReference type="AlphaFoldDB" id="A0AAV8XF63"/>
<evidence type="ECO:0000256" key="6">
    <source>
        <dbReference type="SAM" id="MobiDB-lite"/>
    </source>
</evidence>
<evidence type="ECO:0000313" key="9">
    <source>
        <dbReference type="EMBL" id="KAJ8937190.1"/>
    </source>
</evidence>
<feature type="domain" description="C2H2-type" evidence="8">
    <location>
        <begin position="624"/>
        <end position="651"/>
    </location>
</feature>
<dbReference type="SMART" id="SM00355">
    <property type="entry name" value="ZnF_C2H2"/>
    <property type="match status" value="12"/>
</dbReference>
<keyword evidence="7" id="KW-1133">Transmembrane helix</keyword>
<evidence type="ECO:0000259" key="8">
    <source>
        <dbReference type="PROSITE" id="PS50157"/>
    </source>
</evidence>
<dbReference type="EMBL" id="JAPWTK010000672">
    <property type="protein sequence ID" value="KAJ8937190.1"/>
    <property type="molecule type" value="Genomic_DNA"/>
</dbReference>
<evidence type="ECO:0000256" key="5">
    <source>
        <dbReference type="PROSITE-ProRule" id="PRU00042"/>
    </source>
</evidence>
<accession>A0AAV8XF63</accession>
<evidence type="ECO:0000256" key="2">
    <source>
        <dbReference type="ARBA" id="ARBA00022737"/>
    </source>
</evidence>